<dbReference type="InterPro" id="IPR004136">
    <property type="entry name" value="NMO"/>
</dbReference>
<protein>
    <submittedName>
        <fullName evidence="4">Nitronate monooxygenase</fullName>
    </submittedName>
</protein>
<keyword evidence="4" id="KW-0503">Monooxygenase</keyword>
<keyword evidence="3" id="KW-0560">Oxidoreductase</keyword>
<organism evidence="4 5">
    <name type="scientific">Iamia majanohamensis</name>
    <dbReference type="NCBI Taxonomy" id="467976"/>
    <lineage>
        <taxon>Bacteria</taxon>
        <taxon>Bacillati</taxon>
        <taxon>Actinomycetota</taxon>
        <taxon>Acidimicrobiia</taxon>
        <taxon>Acidimicrobiales</taxon>
        <taxon>Iamiaceae</taxon>
        <taxon>Iamia</taxon>
    </lineage>
</organism>
<evidence type="ECO:0000256" key="2">
    <source>
        <dbReference type="ARBA" id="ARBA00022643"/>
    </source>
</evidence>
<dbReference type="AlphaFoldDB" id="A0AAE9Y4I2"/>
<evidence type="ECO:0000313" key="4">
    <source>
        <dbReference type="EMBL" id="WCO66132.1"/>
    </source>
</evidence>
<dbReference type="Proteomes" id="UP001216390">
    <property type="component" value="Chromosome"/>
</dbReference>
<dbReference type="CDD" id="cd04730">
    <property type="entry name" value="NPD_like"/>
    <property type="match status" value="1"/>
</dbReference>
<dbReference type="GO" id="GO:0018580">
    <property type="term" value="F:nitronate monooxygenase activity"/>
    <property type="evidence" value="ECO:0007669"/>
    <property type="project" value="InterPro"/>
</dbReference>
<dbReference type="EMBL" id="CP116942">
    <property type="protein sequence ID" value="WCO66132.1"/>
    <property type="molecule type" value="Genomic_DNA"/>
</dbReference>
<keyword evidence="5" id="KW-1185">Reference proteome</keyword>
<proteinExistence type="predicted"/>
<dbReference type="SUPFAM" id="SSF51412">
    <property type="entry name" value="Inosine monophosphate dehydrogenase (IMPDH)"/>
    <property type="match status" value="1"/>
</dbReference>
<dbReference type="RefSeq" id="WP_272735657.1">
    <property type="nucleotide sequence ID" value="NZ_CP116942.1"/>
</dbReference>
<dbReference type="Pfam" id="PF03060">
    <property type="entry name" value="NMO"/>
    <property type="match status" value="1"/>
</dbReference>
<gene>
    <name evidence="4" type="ORF">PO878_16650</name>
</gene>
<name>A0AAE9Y4I2_9ACTN</name>
<dbReference type="PANTHER" id="PTHR32332">
    <property type="entry name" value="2-NITROPROPANE DIOXYGENASE"/>
    <property type="match status" value="1"/>
</dbReference>
<evidence type="ECO:0000313" key="5">
    <source>
        <dbReference type="Proteomes" id="UP001216390"/>
    </source>
</evidence>
<dbReference type="Gene3D" id="3.20.20.70">
    <property type="entry name" value="Aldolase class I"/>
    <property type="match status" value="1"/>
</dbReference>
<reference evidence="4" key="1">
    <citation type="submission" date="2023-01" db="EMBL/GenBank/DDBJ databases">
        <title>The diversity of Class Acidimicrobiia in South China Sea sediment environments and the proposal of Iamia marina sp. nov., a novel species of the genus Iamia.</title>
        <authorList>
            <person name="He Y."/>
            <person name="Tian X."/>
        </authorList>
    </citation>
    <scope>NUCLEOTIDE SEQUENCE</scope>
    <source>
        <strain evidence="4">DSM 19957</strain>
    </source>
</reference>
<keyword evidence="1" id="KW-0285">Flavoprotein</keyword>
<dbReference type="InterPro" id="IPR013785">
    <property type="entry name" value="Aldolase_TIM"/>
</dbReference>
<sequence length="377" mass="39559">MRNPLTEAFGIEYPIFAFSHCRDVVAAVTNAGGMGVLGALAFSPEELEQELTWIDEHVGGRPYGVDVVMPVKTLDRDAGIDDVSDIGAQLRSHISQDHWDYTDRILTEHGVDVAARDDGLEEGAGLGAGVLGWTAATGAPQIDIALSHDIALLASALGPPPKAAIDQAHEQGVKVAALIGRVEQAQRDVALGVDIIIAQGYEAGGHTGEVASMVLVPDVVDAVDVPVLAAGGIGGGRQMAAAMALGAAGVWTGSIWLTVAENGSSPVVTEKLLGATSTDTVRSRAYTGKPARQLRTAWTDAWEAPDSPGTLPMPLQFILNSYASQKMGATPPRELVGMPVGQIVSRMDQVRSTKQVVVDMVQEYVDVTERLTADLEG</sequence>
<dbReference type="PANTHER" id="PTHR32332:SF38">
    <property type="entry name" value="MONOOXYGENASE RV1533-RELATED"/>
    <property type="match status" value="1"/>
</dbReference>
<evidence type="ECO:0000256" key="3">
    <source>
        <dbReference type="ARBA" id="ARBA00023002"/>
    </source>
</evidence>
<accession>A0AAE9Y4I2</accession>
<dbReference type="KEGG" id="ima:PO878_16650"/>
<keyword evidence="2" id="KW-0288">FMN</keyword>
<evidence type="ECO:0000256" key="1">
    <source>
        <dbReference type="ARBA" id="ARBA00022630"/>
    </source>
</evidence>